<dbReference type="AlphaFoldDB" id="B0E7J8"/>
<evidence type="ECO:0000313" key="2">
    <source>
        <dbReference type="EMBL" id="EDR29500.1"/>
    </source>
</evidence>
<reference evidence="3" key="1">
    <citation type="submission" date="2007-12" db="EMBL/GenBank/DDBJ databases">
        <title>Annotation of Entamoeba dispar SAW760.</title>
        <authorList>
            <person name="Lorenzi H."/>
            <person name="Inman J."/>
            <person name="Schobel S."/>
            <person name="Amedeo P."/>
            <person name="Caler E."/>
        </authorList>
    </citation>
    <scope>NUCLEOTIDE SEQUENCE [LARGE SCALE GENOMIC DNA]</scope>
    <source>
        <strain evidence="3">ATCC PRA-260 / SAW760</strain>
    </source>
</reference>
<evidence type="ECO:0000256" key="1">
    <source>
        <dbReference type="SAM" id="Coils"/>
    </source>
</evidence>
<dbReference type="GeneID" id="5879253"/>
<feature type="coiled-coil region" evidence="1">
    <location>
        <begin position="59"/>
        <end position="86"/>
    </location>
</feature>
<accession>B0E7J8</accession>
<organism evidence="3">
    <name type="scientific">Entamoeba dispar (strain ATCC PRA-260 / SAW760)</name>
    <dbReference type="NCBI Taxonomy" id="370354"/>
    <lineage>
        <taxon>Eukaryota</taxon>
        <taxon>Amoebozoa</taxon>
        <taxon>Evosea</taxon>
        <taxon>Archamoebae</taxon>
        <taxon>Mastigamoebida</taxon>
        <taxon>Entamoebidae</taxon>
        <taxon>Entamoeba</taxon>
    </lineage>
</organism>
<protein>
    <submittedName>
        <fullName evidence="2">Uncharacterized protein</fullName>
    </submittedName>
</protein>
<name>B0E7J8_ENTDS</name>
<evidence type="ECO:0000313" key="3">
    <source>
        <dbReference type="Proteomes" id="UP000008076"/>
    </source>
</evidence>
<proteinExistence type="predicted"/>
<sequence>MEEINIENIEKIISAKIKDILKKYYSVNESWESLVDELDKEKAINKKLKISILNNTKTIEEKDSQIKKLKDAIETETLKKEKEQNKVNRKPRETTVQELVLSQKAQKQNIESKVNIVPSSDITDFLNNTFYSRLIFNLYYEDRQIDVGGIIWATLSNSLILFETEELKYFGIFMSQSFLFIKESSIEIVQPKTFNYSNIYLNQEQPFLSIENYFYLFKEQIIINDIENYVNPSFKQLIRSWMTNQIGTQQTTIKIRRVFAWNIIQLIQ</sequence>
<dbReference type="RefSeq" id="XP_001734351.1">
    <property type="nucleotide sequence ID" value="XM_001734299.1"/>
</dbReference>
<dbReference type="OMA" id="RVFIWNI"/>
<dbReference type="EMBL" id="DS548035">
    <property type="protein sequence ID" value="EDR29500.1"/>
    <property type="molecule type" value="Genomic_DNA"/>
</dbReference>
<dbReference type="eggNOG" id="ENOG502RC9Y">
    <property type="taxonomic scope" value="Eukaryota"/>
</dbReference>
<gene>
    <name evidence="2" type="ORF">EDI_095670</name>
</gene>
<keyword evidence="1" id="KW-0175">Coiled coil</keyword>
<dbReference type="OrthoDB" id="30057at2759"/>
<keyword evidence="3" id="KW-1185">Reference proteome</keyword>
<dbReference type="VEuPathDB" id="AmoebaDB:EDI_095670"/>
<dbReference type="Proteomes" id="UP000008076">
    <property type="component" value="Unassembled WGS sequence"/>
</dbReference>
<dbReference type="KEGG" id="edi:EDI_095670"/>